<dbReference type="Proteomes" id="UP000663903">
    <property type="component" value="Chromosome"/>
</dbReference>
<keyword evidence="2" id="KW-0067">ATP-binding</keyword>
<reference evidence="2" key="1">
    <citation type="submission" date="2021-03" db="EMBL/GenBank/DDBJ databases">
        <title>Ottowia sp. 27C isolated from the cloaca of a Giant Asian pond turtle (Heosemys grandis).</title>
        <authorList>
            <person name="Spergser J."/>
            <person name="Busse H.-J."/>
        </authorList>
    </citation>
    <scope>NUCLEOTIDE SEQUENCE</scope>
    <source>
        <strain evidence="2">27C</strain>
    </source>
</reference>
<dbReference type="EMBL" id="CP071796">
    <property type="protein sequence ID" value="QTD44996.1"/>
    <property type="molecule type" value="Genomic_DNA"/>
</dbReference>
<gene>
    <name evidence="2" type="ORF">J1M35_18435</name>
</gene>
<dbReference type="RefSeq" id="WP_208008749.1">
    <property type="nucleotide sequence ID" value="NZ_CP071796.1"/>
</dbReference>
<dbReference type="GO" id="GO:0005524">
    <property type="term" value="F:ATP binding"/>
    <property type="evidence" value="ECO:0007669"/>
    <property type="project" value="UniProtKB-KW"/>
</dbReference>
<evidence type="ECO:0000256" key="1">
    <source>
        <dbReference type="SAM" id="MobiDB-lite"/>
    </source>
</evidence>
<protein>
    <submittedName>
        <fullName evidence="2">ATP-binding protein</fullName>
    </submittedName>
</protein>
<dbReference type="AlphaFoldDB" id="A0A975CH58"/>
<name>A0A975CH58_9BURK</name>
<evidence type="ECO:0000313" key="3">
    <source>
        <dbReference type="Proteomes" id="UP000663903"/>
    </source>
</evidence>
<dbReference type="KEGG" id="otd:J1M35_18435"/>
<proteinExistence type="predicted"/>
<evidence type="ECO:0000313" key="2">
    <source>
        <dbReference type="EMBL" id="QTD44996.1"/>
    </source>
</evidence>
<organism evidence="2 3">
    <name type="scientific">Ottowia testudinis</name>
    <dbReference type="NCBI Taxonomy" id="2816950"/>
    <lineage>
        <taxon>Bacteria</taxon>
        <taxon>Pseudomonadati</taxon>
        <taxon>Pseudomonadota</taxon>
        <taxon>Betaproteobacteria</taxon>
        <taxon>Burkholderiales</taxon>
        <taxon>Comamonadaceae</taxon>
        <taxon>Ottowia</taxon>
    </lineage>
</organism>
<keyword evidence="2" id="KW-0547">Nucleotide-binding</keyword>
<feature type="compositionally biased region" description="Low complexity" evidence="1">
    <location>
        <begin position="272"/>
        <end position="287"/>
    </location>
</feature>
<keyword evidence="3" id="KW-1185">Reference proteome</keyword>
<feature type="region of interest" description="Disordered" evidence="1">
    <location>
        <begin position="272"/>
        <end position="296"/>
    </location>
</feature>
<sequence length="296" mass="31621">MALPIISAAQRLAQKQGVKLVLLGKSGIGKTSQLKTLPEASTLFVDLEAGDLAVRDWQGDCVRPATWPEFRDLVVFLAGPNPALPADAPYSQAHYSHVCERYGDPAQLARYGTYFVDSITVLARLALIWAKTQPQAQSDRTGKPDTRGAYGLLGAEMLTALTHLQHARGKNVVFVAILDEKLDDFNRKVFVPQIEGSKTAAELPGIVDEVVTLAEIKAEDGSAYRAFVTHTLNPYGYPAKDRSGQLEVLEPPDLHALIAKCAAATRAAAGKPPAKDSAAAVTAAAAPSIPNQTTQD</sequence>
<accession>A0A975CH58</accession>
<dbReference type="Pfam" id="PF13479">
    <property type="entry name" value="AAA_24"/>
    <property type="match status" value="1"/>
</dbReference>